<evidence type="ECO:0008006" key="12">
    <source>
        <dbReference type="Google" id="ProtNLM"/>
    </source>
</evidence>
<dbReference type="eggNOG" id="KOG4779">
    <property type="taxonomic scope" value="Eukaryota"/>
</dbReference>
<evidence type="ECO:0000256" key="7">
    <source>
        <dbReference type="ARBA" id="ARBA00024203"/>
    </source>
</evidence>
<evidence type="ECO:0000256" key="8">
    <source>
        <dbReference type="SAM" id="Phobius"/>
    </source>
</evidence>
<comment type="subcellular location">
    <subcellularLocation>
        <location evidence="1">Membrane</location>
    </subcellularLocation>
</comment>
<dbReference type="GO" id="GO:0015031">
    <property type="term" value="P:protein transport"/>
    <property type="evidence" value="ECO:0007669"/>
    <property type="project" value="UniProtKB-KW"/>
</dbReference>
<dbReference type="EMBL" id="KE346363">
    <property type="protein sequence ID" value="KJE91713.1"/>
    <property type="molecule type" value="Genomic_DNA"/>
</dbReference>
<dbReference type="PANTHER" id="PTHR15858">
    <property type="entry name" value="IMMEDIATE EARLY RESPONSE 3-INTERACTING PROTEIN 1"/>
    <property type="match status" value="1"/>
</dbReference>
<dbReference type="OMA" id="VQTVMRM"/>
<dbReference type="Proteomes" id="UP000008743">
    <property type="component" value="Unassembled WGS sequence"/>
</dbReference>
<dbReference type="AlphaFoldDB" id="A0A0D2WN28"/>
<sequence length="83" mass="9386">MAVSFWALLEALLLFFNAIAVLNEQRFLAKIGWSHQQQQSGYGVDSTTAKARVMLLIHDVRKYMRIPLILLNVCVISLKIVLG</sequence>
<evidence type="ECO:0000256" key="3">
    <source>
        <dbReference type="ARBA" id="ARBA00022692"/>
    </source>
</evidence>
<gene>
    <name evidence="10" type="ORF">CAOG_008634</name>
</gene>
<keyword evidence="3 8" id="KW-0812">Transmembrane</keyword>
<keyword evidence="11" id="KW-1185">Reference proteome</keyword>
<feature type="signal peptide" evidence="9">
    <location>
        <begin position="1"/>
        <end position="20"/>
    </location>
</feature>
<feature type="transmembrane region" description="Helical" evidence="8">
    <location>
        <begin position="63"/>
        <end position="82"/>
    </location>
</feature>
<evidence type="ECO:0000313" key="10">
    <source>
        <dbReference type="EMBL" id="KJE91713.1"/>
    </source>
</evidence>
<dbReference type="GO" id="GO:0030134">
    <property type="term" value="C:COPII-coated ER to Golgi transport vesicle"/>
    <property type="evidence" value="ECO:0007669"/>
    <property type="project" value="TreeGrafter"/>
</dbReference>
<dbReference type="Pfam" id="PF08571">
    <property type="entry name" value="Yos1"/>
    <property type="match status" value="1"/>
</dbReference>
<dbReference type="InParanoid" id="A0A0D2WN28"/>
<dbReference type="FunCoup" id="A0A0D2WN28">
    <property type="interactions" value="158"/>
</dbReference>
<keyword evidence="9" id="KW-0732">Signal</keyword>
<evidence type="ECO:0000313" key="11">
    <source>
        <dbReference type="Proteomes" id="UP000008743"/>
    </source>
</evidence>
<dbReference type="GO" id="GO:0005789">
    <property type="term" value="C:endoplasmic reticulum membrane"/>
    <property type="evidence" value="ECO:0007669"/>
    <property type="project" value="TreeGrafter"/>
</dbReference>
<evidence type="ECO:0000256" key="4">
    <source>
        <dbReference type="ARBA" id="ARBA00022927"/>
    </source>
</evidence>
<evidence type="ECO:0000256" key="9">
    <source>
        <dbReference type="SAM" id="SignalP"/>
    </source>
</evidence>
<name>A0A0D2WN28_CAPO3</name>
<dbReference type="OrthoDB" id="15356at2759"/>
<keyword evidence="2" id="KW-0813">Transport</keyword>
<protein>
    <recommendedName>
        <fullName evidence="12">Immediate early response 3-interacting protein 1</fullName>
    </recommendedName>
</protein>
<keyword evidence="4" id="KW-0653">Protein transport</keyword>
<dbReference type="InterPro" id="IPR013880">
    <property type="entry name" value="Yos1"/>
</dbReference>
<keyword evidence="6 8" id="KW-0472">Membrane</keyword>
<feature type="chain" id="PRO_5002255096" description="Immediate early response 3-interacting protein 1" evidence="9">
    <location>
        <begin position="21"/>
        <end position="83"/>
    </location>
</feature>
<evidence type="ECO:0000256" key="5">
    <source>
        <dbReference type="ARBA" id="ARBA00022989"/>
    </source>
</evidence>
<dbReference type="GO" id="GO:0000139">
    <property type="term" value="C:Golgi membrane"/>
    <property type="evidence" value="ECO:0007669"/>
    <property type="project" value="TreeGrafter"/>
</dbReference>
<evidence type="ECO:0000256" key="6">
    <source>
        <dbReference type="ARBA" id="ARBA00023136"/>
    </source>
</evidence>
<organism evidence="10 11">
    <name type="scientific">Capsaspora owczarzaki (strain ATCC 30864)</name>
    <dbReference type="NCBI Taxonomy" id="595528"/>
    <lineage>
        <taxon>Eukaryota</taxon>
        <taxon>Filasterea</taxon>
        <taxon>Capsaspora</taxon>
    </lineage>
</organism>
<keyword evidence="5 8" id="KW-1133">Transmembrane helix</keyword>
<evidence type="ECO:0000256" key="2">
    <source>
        <dbReference type="ARBA" id="ARBA00022448"/>
    </source>
</evidence>
<proteinExistence type="inferred from homology"/>
<accession>A0A0D2WN28</accession>
<dbReference type="STRING" id="595528.A0A0D2WN28"/>
<evidence type="ECO:0000256" key="1">
    <source>
        <dbReference type="ARBA" id="ARBA00004370"/>
    </source>
</evidence>
<reference evidence="11" key="1">
    <citation type="submission" date="2011-02" db="EMBL/GenBank/DDBJ databases">
        <title>The Genome Sequence of Capsaspora owczarzaki ATCC 30864.</title>
        <authorList>
            <person name="Russ C."/>
            <person name="Cuomo C."/>
            <person name="Burger G."/>
            <person name="Gray M.W."/>
            <person name="Holland P.W.H."/>
            <person name="King N."/>
            <person name="Lang F.B.F."/>
            <person name="Roger A.J."/>
            <person name="Ruiz-Trillo I."/>
            <person name="Young S.K."/>
            <person name="Zeng Q."/>
            <person name="Gargeya S."/>
            <person name="Alvarado L."/>
            <person name="Berlin A."/>
            <person name="Chapman S.B."/>
            <person name="Chen Z."/>
            <person name="Freedman E."/>
            <person name="Gellesch M."/>
            <person name="Goldberg J."/>
            <person name="Griggs A."/>
            <person name="Gujja S."/>
            <person name="Heilman E."/>
            <person name="Heiman D."/>
            <person name="Howarth C."/>
            <person name="Mehta T."/>
            <person name="Neiman D."/>
            <person name="Pearson M."/>
            <person name="Roberts A."/>
            <person name="Saif S."/>
            <person name="Shea T."/>
            <person name="Shenoy N."/>
            <person name="Sisk P."/>
            <person name="Stolte C."/>
            <person name="Sykes S."/>
            <person name="White J."/>
            <person name="Yandava C."/>
            <person name="Haas B."/>
            <person name="Nusbaum C."/>
            <person name="Birren B."/>
        </authorList>
    </citation>
    <scope>NUCLEOTIDE SEQUENCE</scope>
    <source>
        <strain evidence="11">ATCC 30864</strain>
    </source>
</reference>
<dbReference type="PhylomeDB" id="A0A0D2WN28"/>
<dbReference type="GO" id="GO:0006888">
    <property type="term" value="P:endoplasmic reticulum to Golgi vesicle-mediated transport"/>
    <property type="evidence" value="ECO:0007669"/>
    <property type="project" value="TreeGrafter"/>
</dbReference>
<dbReference type="RefSeq" id="XP_011270245.1">
    <property type="nucleotide sequence ID" value="XM_011271943.1"/>
</dbReference>
<dbReference type="PANTHER" id="PTHR15858:SF0">
    <property type="entry name" value="IMMEDIATE EARLY RESPONSE 3-INTERACTING PROTEIN 1"/>
    <property type="match status" value="1"/>
</dbReference>
<comment type="similarity">
    <text evidence="7">Belongs to the YOS1 family.</text>
</comment>